<keyword evidence="7" id="KW-1185">Reference proteome</keyword>
<evidence type="ECO:0000256" key="1">
    <source>
        <dbReference type="ARBA" id="ARBA00022737"/>
    </source>
</evidence>
<dbReference type="InterPro" id="IPR012677">
    <property type="entry name" value="Nucleotide-bd_a/b_plait_sf"/>
</dbReference>
<dbReference type="OMA" id="RMGRRYV"/>
<evidence type="ECO:0000313" key="6">
    <source>
        <dbReference type="EMBL" id="EFP08275.1"/>
    </source>
</evidence>
<feature type="region of interest" description="Disordered" evidence="4">
    <location>
        <begin position="448"/>
        <end position="526"/>
    </location>
</feature>
<evidence type="ECO:0000313" key="7">
    <source>
        <dbReference type="Proteomes" id="UP000008281"/>
    </source>
</evidence>
<feature type="domain" description="RRM" evidence="5">
    <location>
        <begin position="182"/>
        <end position="261"/>
    </location>
</feature>
<dbReference type="PROSITE" id="PS50102">
    <property type="entry name" value="RRM"/>
    <property type="match status" value="2"/>
</dbReference>
<dbReference type="SUPFAM" id="SSF54928">
    <property type="entry name" value="RNA-binding domain, RBD"/>
    <property type="match status" value="3"/>
</dbReference>
<feature type="region of interest" description="Disordered" evidence="4">
    <location>
        <begin position="562"/>
        <end position="621"/>
    </location>
</feature>
<feature type="compositionally biased region" description="Low complexity" evidence="4">
    <location>
        <begin position="504"/>
        <end position="514"/>
    </location>
</feature>
<organism evidence="7">
    <name type="scientific">Caenorhabditis remanei</name>
    <name type="common">Caenorhabditis vulgaris</name>
    <dbReference type="NCBI Taxonomy" id="31234"/>
    <lineage>
        <taxon>Eukaryota</taxon>
        <taxon>Metazoa</taxon>
        <taxon>Ecdysozoa</taxon>
        <taxon>Nematoda</taxon>
        <taxon>Chromadorea</taxon>
        <taxon>Rhabditida</taxon>
        <taxon>Rhabditina</taxon>
        <taxon>Rhabditomorpha</taxon>
        <taxon>Rhabditoidea</taxon>
        <taxon>Rhabditidae</taxon>
        <taxon>Peloderinae</taxon>
        <taxon>Caenorhabditis</taxon>
    </lineage>
</organism>
<evidence type="ECO:0000256" key="3">
    <source>
        <dbReference type="PROSITE-ProRule" id="PRU00176"/>
    </source>
</evidence>
<dbReference type="GO" id="GO:0003723">
    <property type="term" value="F:RNA binding"/>
    <property type="evidence" value="ECO:0007669"/>
    <property type="project" value="UniProtKB-UniRule"/>
</dbReference>
<evidence type="ECO:0000256" key="4">
    <source>
        <dbReference type="SAM" id="MobiDB-lite"/>
    </source>
</evidence>
<evidence type="ECO:0000259" key="5">
    <source>
        <dbReference type="PROSITE" id="PS50102"/>
    </source>
</evidence>
<dbReference type="InParanoid" id="E3MS84"/>
<feature type="compositionally biased region" description="Basic and acidic residues" evidence="4">
    <location>
        <begin position="29"/>
        <end position="44"/>
    </location>
</feature>
<dbReference type="InterPro" id="IPR000504">
    <property type="entry name" value="RRM_dom"/>
</dbReference>
<dbReference type="OrthoDB" id="431068at2759"/>
<feature type="region of interest" description="Disordered" evidence="4">
    <location>
        <begin position="29"/>
        <end position="71"/>
    </location>
</feature>
<proteinExistence type="predicted"/>
<dbReference type="FunCoup" id="E3MS84">
    <property type="interactions" value="2731"/>
</dbReference>
<protein>
    <submittedName>
        <fullName evidence="6">CRE-HRPF-2 protein</fullName>
    </submittedName>
</protein>
<feature type="compositionally biased region" description="Basic and acidic residues" evidence="4">
    <location>
        <begin position="480"/>
        <end position="499"/>
    </location>
</feature>
<dbReference type="eggNOG" id="KOG4211">
    <property type="taxonomic scope" value="Eukaryota"/>
</dbReference>
<dbReference type="STRING" id="31234.E3MS84"/>
<feature type="compositionally biased region" description="Polar residues" evidence="4">
    <location>
        <begin position="563"/>
        <end position="573"/>
    </location>
</feature>
<dbReference type="AlphaFoldDB" id="E3MS84"/>
<keyword evidence="1" id="KW-0677">Repeat</keyword>
<dbReference type="Proteomes" id="UP000008281">
    <property type="component" value="Unassembled WGS sequence"/>
</dbReference>
<sequence>MSEETTQPSAEAPQAATISLNVEGAEVKVEAEKKEEEAVPVKEEAQEETSATVETNNSSPVPNKISSGPPLKGQYVRLRGLPFNATEKDIQEFFSGLGVKRVKFVCTTGRPNGEAYVEFKTQDDAGKAMENDRKEMSNRYIESEFLIGKQENNSNILVFSVTDVEGEFEFRPDPDGNGEENHVVRLRGIPWSCKEEDINQFFDGLEPLPAEIVIGGTGGPRSRPSGEAFVRFATQAAAEAAMEYNNRHMGTRYIEVFMSSMVELNRAKGGGSSAGSYERTGIRPLMSLVRSDSGYGQARGGSGGYGSGGYSGGYDEYSQGAYGRQDYGGYSSYDQGGYGSDYGKGGASDEPLRIYMRGLPYDADHYAIEAFFSPLRCHSIKLGINDTGRPSGDAIAEFDSYNDLQAGLSKNNQRMGRRYVELFDTRGAPGPMRRLLWKETSGPNMLAEPALDPVLNGGKRSAPRETGYRAGPQAMPPSYREPRDPYGPRAPRAYDREPAPPRGAPARAPAPAHGRAPDPWGSYGASSAATYEQSTATAGYSGTWDTYSGYGTTAAQPAYSAHSAHSTYGSPGNSVYGASIGASYDRQRESRDTQSAWAQQQQPAYGGWGSGAGAGDRRGGY</sequence>
<dbReference type="InterPro" id="IPR050666">
    <property type="entry name" value="ESRP"/>
</dbReference>
<dbReference type="CDD" id="cd12254">
    <property type="entry name" value="RRM_hnRNPH_ESRPs_RBM12_like"/>
    <property type="match status" value="1"/>
</dbReference>
<keyword evidence="2 3" id="KW-0694">RNA-binding</keyword>
<accession>E3MS84</accession>
<dbReference type="EMBL" id="DS268472">
    <property type="protein sequence ID" value="EFP08275.1"/>
    <property type="molecule type" value="Genomic_DNA"/>
</dbReference>
<feature type="compositionally biased region" description="Polar residues" evidence="4">
    <location>
        <begin position="593"/>
        <end position="603"/>
    </location>
</feature>
<name>E3MS84_CAERE</name>
<feature type="domain" description="RRM" evidence="5">
    <location>
        <begin position="74"/>
        <end position="163"/>
    </location>
</feature>
<feature type="compositionally biased region" description="Polar residues" evidence="4">
    <location>
        <begin position="49"/>
        <end position="66"/>
    </location>
</feature>
<dbReference type="PANTHER" id="PTHR13976">
    <property type="entry name" value="HETEROGENEOUS NUCLEAR RIBONUCLEOPROTEIN-RELATED"/>
    <property type="match status" value="1"/>
</dbReference>
<dbReference type="SMART" id="SM00360">
    <property type="entry name" value="RRM"/>
    <property type="match status" value="3"/>
</dbReference>
<gene>
    <name evidence="6" type="primary">Cre-hrpf-2</name>
    <name evidence="6" type="ORF">CRE_16831</name>
</gene>
<dbReference type="Gene3D" id="3.30.70.330">
    <property type="match status" value="3"/>
</dbReference>
<dbReference type="Pfam" id="PF00076">
    <property type="entry name" value="RRM_1"/>
    <property type="match status" value="2"/>
</dbReference>
<reference evidence="6" key="1">
    <citation type="submission" date="2007-07" db="EMBL/GenBank/DDBJ databases">
        <title>PCAP assembly of the Caenorhabditis remanei genome.</title>
        <authorList>
            <consortium name="The Caenorhabditis remanei Sequencing Consortium"/>
            <person name="Wilson R.K."/>
        </authorList>
    </citation>
    <scope>NUCLEOTIDE SEQUENCE [LARGE SCALE GENOMIC DNA]</scope>
    <source>
        <strain evidence="6">PB4641</strain>
    </source>
</reference>
<dbReference type="InterPro" id="IPR035979">
    <property type="entry name" value="RBD_domain_sf"/>
</dbReference>
<dbReference type="HOGENOM" id="CLU_461696_0_0_1"/>
<evidence type="ECO:0000256" key="2">
    <source>
        <dbReference type="ARBA" id="ARBA00022884"/>
    </source>
</evidence>